<feature type="transmembrane region" description="Helical" evidence="1">
    <location>
        <begin position="12"/>
        <end position="34"/>
    </location>
</feature>
<comment type="caution">
    <text evidence="2">The sequence shown here is derived from an EMBL/GenBank/DDBJ whole genome shotgun (WGS) entry which is preliminary data.</text>
</comment>
<evidence type="ECO:0000256" key="1">
    <source>
        <dbReference type="SAM" id="Phobius"/>
    </source>
</evidence>
<accession>A0ABV5AFI7</accession>
<proteinExistence type="predicted"/>
<evidence type="ECO:0000313" key="3">
    <source>
        <dbReference type="Proteomes" id="UP001579974"/>
    </source>
</evidence>
<reference evidence="2 3" key="1">
    <citation type="journal article" date="2024" name="Int. J. Mol. Sci.">
        <title>Exploration of Alicyclobacillus spp. Genome in Search of Antibiotic Resistance.</title>
        <authorList>
            <person name="Bucka-Kolendo J."/>
            <person name="Kiousi D.E."/>
            <person name="Dekowska A."/>
            <person name="Mikolajczuk-Szczyrba A."/>
            <person name="Karadedos D.M."/>
            <person name="Michael P."/>
            <person name="Galanis A."/>
            <person name="Sokolowska B."/>
        </authorList>
    </citation>
    <scope>NUCLEOTIDE SEQUENCE [LARGE SCALE GENOMIC DNA]</scope>
    <source>
        <strain evidence="2 3">KKP 3000</strain>
    </source>
</reference>
<dbReference type="InterPro" id="IPR009526">
    <property type="entry name" value="DUF1146"/>
</dbReference>
<dbReference type="Pfam" id="PF06612">
    <property type="entry name" value="DUF1146"/>
    <property type="match status" value="1"/>
</dbReference>
<keyword evidence="1" id="KW-0472">Membrane</keyword>
<keyword evidence="1" id="KW-1133">Transmembrane helix</keyword>
<evidence type="ECO:0000313" key="2">
    <source>
        <dbReference type="EMBL" id="MFB5191031.1"/>
    </source>
</evidence>
<gene>
    <name evidence="2" type="ORF">KKP3000_004527</name>
</gene>
<organism evidence="2 3">
    <name type="scientific">Alicyclobacillus fastidiosus</name>
    <dbReference type="NCBI Taxonomy" id="392011"/>
    <lineage>
        <taxon>Bacteria</taxon>
        <taxon>Bacillati</taxon>
        <taxon>Bacillota</taxon>
        <taxon>Bacilli</taxon>
        <taxon>Bacillales</taxon>
        <taxon>Alicyclobacillaceae</taxon>
        <taxon>Alicyclobacillus</taxon>
    </lineage>
</organism>
<feature type="transmembrane region" description="Helical" evidence="1">
    <location>
        <begin position="54"/>
        <end position="80"/>
    </location>
</feature>
<protein>
    <submittedName>
        <fullName evidence="2">DUF1146 domain-containing protein</fullName>
    </submittedName>
</protein>
<name>A0ABV5AFI7_9BACL</name>
<dbReference type="Proteomes" id="UP001579974">
    <property type="component" value="Unassembled WGS sequence"/>
</dbReference>
<keyword evidence="1" id="KW-0812">Transmembrane</keyword>
<dbReference type="EMBL" id="JBDXSU010000008">
    <property type="protein sequence ID" value="MFB5191031.1"/>
    <property type="molecule type" value="Genomic_DNA"/>
</dbReference>
<dbReference type="RefSeq" id="WP_275474553.1">
    <property type="nucleotide sequence ID" value="NZ_CP162940.1"/>
</dbReference>
<sequence>MTQTTASPPLTLGIDGTVALLFFFAGLLAAWWALSAVKWDKFVNQPLSPQVQMLRFFLALAGGLLAVLVAILILGSMLFVRAL</sequence>
<keyword evidence="3" id="KW-1185">Reference proteome</keyword>